<dbReference type="InterPro" id="IPR004839">
    <property type="entry name" value="Aminotransferase_I/II_large"/>
</dbReference>
<evidence type="ECO:0000256" key="3">
    <source>
        <dbReference type="ARBA" id="ARBA00022679"/>
    </source>
</evidence>
<feature type="domain" description="Aminotransferase class I/classII large" evidence="4">
    <location>
        <begin position="32"/>
        <end position="392"/>
    </location>
</feature>
<evidence type="ECO:0000256" key="1">
    <source>
        <dbReference type="ARBA" id="ARBA00001933"/>
    </source>
</evidence>
<dbReference type="SUPFAM" id="SSF53383">
    <property type="entry name" value="PLP-dependent transferases"/>
    <property type="match status" value="1"/>
</dbReference>
<accession>A0ABM6E013</accession>
<sequence>MNPLLSRLQPYPFERLRKLFAGVQPPAGVRPISLGIGEPRHATPPFIEQALSADLGGLAKYPATAGEPALREACAQWARQRYGIALDAAAQVLPVNGSREALFSFTQVVVDASQDGARVICPNPFYQIYEGATLLAGAQPYYAPSDAARNFAVDWDSVPADVWEKTQLIFVCSPGNPTGAVMPLAEWEKLFALSDRHGFVIASDECYSEIYFDGTPPLGGLEAAQRLGRTDYKNLLMFTSLSKRSNVPGLRSGFVAGDAALIKAFLLYRTYHGGAMSPVVQTASIAAWADEAHVEENRRLYREKFNQVTPVLARVMDVRLPDASFYLWAGIPESLGLDDADFARELYAATGVTVLPGSYLAREANGRNPGAGRVRMALVAETAECLEAAQRIAQFIESRQR</sequence>
<evidence type="ECO:0000256" key="2">
    <source>
        <dbReference type="ARBA" id="ARBA00022576"/>
    </source>
</evidence>
<organism evidence="5 6">
    <name type="scientific">Delftia tsuruhatensis</name>
    <dbReference type="NCBI Taxonomy" id="180282"/>
    <lineage>
        <taxon>Bacteria</taxon>
        <taxon>Pseudomonadati</taxon>
        <taxon>Pseudomonadota</taxon>
        <taxon>Betaproteobacteria</taxon>
        <taxon>Burkholderiales</taxon>
        <taxon>Comamonadaceae</taxon>
        <taxon>Delftia</taxon>
    </lineage>
</organism>
<name>A0ABM6E013_9BURK</name>
<dbReference type="InterPro" id="IPR050881">
    <property type="entry name" value="LL-DAP_aminotransferase"/>
</dbReference>
<dbReference type="PANTHER" id="PTHR42832">
    <property type="entry name" value="AMINO ACID AMINOTRANSFERASE"/>
    <property type="match status" value="1"/>
</dbReference>
<dbReference type="NCBIfam" id="TIGR03538">
    <property type="entry name" value="DapC_gpp"/>
    <property type="match status" value="1"/>
</dbReference>
<dbReference type="EMBL" id="CP017420">
    <property type="protein sequence ID" value="AOV00637.1"/>
    <property type="molecule type" value="Genomic_DNA"/>
</dbReference>
<proteinExistence type="predicted"/>
<evidence type="ECO:0000313" key="6">
    <source>
        <dbReference type="Proteomes" id="UP000095607"/>
    </source>
</evidence>
<dbReference type="Gene3D" id="3.40.640.10">
    <property type="entry name" value="Type I PLP-dependent aspartate aminotransferase-like (Major domain)"/>
    <property type="match status" value="1"/>
</dbReference>
<dbReference type="InterPro" id="IPR015422">
    <property type="entry name" value="PyrdxlP-dep_Trfase_small"/>
</dbReference>
<dbReference type="InterPro" id="IPR015424">
    <property type="entry name" value="PyrdxlP-dep_Trfase"/>
</dbReference>
<dbReference type="Proteomes" id="UP000095607">
    <property type="component" value="Chromosome"/>
</dbReference>
<keyword evidence="6" id="KW-1185">Reference proteome</keyword>
<protein>
    <submittedName>
        <fullName evidence="5">Succinyldiaminopimelate transaminase</fullName>
    </submittedName>
</protein>
<dbReference type="InterPro" id="IPR015421">
    <property type="entry name" value="PyrdxlP-dep_Trfase_major"/>
</dbReference>
<keyword evidence="2" id="KW-0032">Aminotransferase</keyword>
<dbReference type="CDD" id="cd00609">
    <property type="entry name" value="AAT_like"/>
    <property type="match status" value="1"/>
</dbReference>
<dbReference type="InterPro" id="IPR019878">
    <property type="entry name" value="DapC_beta/gammaproteobac"/>
</dbReference>
<keyword evidence="3" id="KW-0808">Transferase</keyword>
<dbReference type="RefSeq" id="WP_026062293.1">
    <property type="nucleotide sequence ID" value="NZ_CBCSDN010000063.1"/>
</dbReference>
<comment type="cofactor">
    <cofactor evidence="1">
        <name>pyridoxal 5'-phosphate</name>
        <dbReference type="ChEBI" id="CHEBI:597326"/>
    </cofactor>
</comment>
<evidence type="ECO:0000313" key="5">
    <source>
        <dbReference type="EMBL" id="AOV00637.1"/>
    </source>
</evidence>
<dbReference type="Pfam" id="PF00155">
    <property type="entry name" value="Aminotran_1_2"/>
    <property type="match status" value="1"/>
</dbReference>
<dbReference type="PANTHER" id="PTHR42832:SF3">
    <property type="entry name" value="L-GLUTAMINE--4-(METHYLSULFANYL)-2-OXOBUTANOATE AMINOTRANSFERASE"/>
    <property type="match status" value="1"/>
</dbReference>
<dbReference type="Gene3D" id="3.90.1150.10">
    <property type="entry name" value="Aspartate Aminotransferase, domain 1"/>
    <property type="match status" value="1"/>
</dbReference>
<reference evidence="5 6" key="1">
    <citation type="submission" date="2016-09" db="EMBL/GenBank/DDBJ databases">
        <title>Complete genome sequence of Deltia acidovorans CM13 isolated from murine proximal colonic tissue.</title>
        <authorList>
            <person name="Saffarian A."/>
        </authorList>
    </citation>
    <scope>NUCLEOTIDE SEQUENCE [LARGE SCALE GENOMIC DNA]</scope>
    <source>
        <strain evidence="5 6">CM13</strain>
    </source>
</reference>
<evidence type="ECO:0000259" key="4">
    <source>
        <dbReference type="Pfam" id="PF00155"/>
    </source>
</evidence>
<gene>
    <name evidence="5" type="ORF">BI380_04330</name>
</gene>